<dbReference type="PANTHER" id="PTHR45436">
    <property type="entry name" value="SENSOR HISTIDINE KINASE YKOH"/>
    <property type="match status" value="1"/>
</dbReference>
<dbReference type="InterPro" id="IPR050428">
    <property type="entry name" value="TCS_sensor_his_kinase"/>
</dbReference>
<keyword evidence="11" id="KW-1185">Reference proteome</keyword>
<evidence type="ECO:0000256" key="7">
    <source>
        <dbReference type="ARBA" id="ARBA00022989"/>
    </source>
</evidence>
<dbReference type="InterPro" id="IPR003594">
    <property type="entry name" value="HATPase_dom"/>
</dbReference>
<evidence type="ECO:0000256" key="5">
    <source>
        <dbReference type="ARBA" id="ARBA00022692"/>
    </source>
</evidence>
<comment type="catalytic activity">
    <reaction evidence="1">
        <text>ATP + protein L-histidine = ADP + protein N-phospho-L-histidine.</text>
        <dbReference type="EC" id="2.7.13.3"/>
    </reaction>
</comment>
<dbReference type="RefSeq" id="WP_286652073.1">
    <property type="nucleotide sequence ID" value="NZ_JACAGK010000058.1"/>
</dbReference>
<evidence type="ECO:0000256" key="4">
    <source>
        <dbReference type="ARBA" id="ARBA00022679"/>
    </source>
</evidence>
<evidence type="ECO:0000256" key="2">
    <source>
        <dbReference type="ARBA" id="ARBA00012438"/>
    </source>
</evidence>
<reference evidence="10" key="2">
    <citation type="journal article" date="2022" name="Sci. Total Environ.">
        <title>Prevalence, transmission, and molecular epidemiology of tet(X)-positive bacteria among humans, animals, and environmental niches in China: An epidemiological, and genomic-based study.</title>
        <authorList>
            <person name="Dong N."/>
            <person name="Zeng Y."/>
            <person name="Cai C."/>
            <person name="Sun C."/>
            <person name="Lu J."/>
            <person name="Liu C."/>
            <person name="Zhou H."/>
            <person name="Sun Q."/>
            <person name="Shu L."/>
            <person name="Wang H."/>
            <person name="Wang Y."/>
            <person name="Wang S."/>
            <person name="Wu C."/>
            <person name="Chan E.W."/>
            <person name="Chen G."/>
            <person name="Shen Z."/>
            <person name="Chen S."/>
            <person name="Zhang R."/>
        </authorList>
    </citation>
    <scope>NUCLEOTIDE SEQUENCE</scope>
    <source>
        <strain evidence="10">R1692</strain>
    </source>
</reference>
<dbReference type="InterPro" id="IPR005467">
    <property type="entry name" value="His_kinase_dom"/>
</dbReference>
<keyword evidence="4" id="KW-0808">Transferase</keyword>
<dbReference type="SMART" id="SM00387">
    <property type="entry name" value="HATPase_c"/>
    <property type="match status" value="1"/>
</dbReference>
<evidence type="ECO:0000313" key="10">
    <source>
        <dbReference type="EMBL" id="MDM1049824.1"/>
    </source>
</evidence>
<evidence type="ECO:0000313" key="11">
    <source>
        <dbReference type="Proteomes" id="UP001170954"/>
    </source>
</evidence>
<reference evidence="10" key="1">
    <citation type="submission" date="2020-06" db="EMBL/GenBank/DDBJ databases">
        <authorList>
            <person name="Dong N."/>
        </authorList>
    </citation>
    <scope>NUCLEOTIDE SEQUENCE</scope>
    <source>
        <strain evidence="10">R1692</strain>
    </source>
</reference>
<dbReference type="EC" id="2.7.13.3" evidence="2"/>
<dbReference type="Pfam" id="PF02518">
    <property type="entry name" value="HATPase_c"/>
    <property type="match status" value="1"/>
</dbReference>
<dbReference type="Gene3D" id="6.10.340.10">
    <property type="match status" value="1"/>
</dbReference>
<evidence type="ECO:0000256" key="1">
    <source>
        <dbReference type="ARBA" id="ARBA00000085"/>
    </source>
</evidence>
<keyword evidence="8" id="KW-0472">Membrane</keyword>
<evidence type="ECO:0000259" key="9">
    <source>
        <dbReference type="PROSITE" id="PS50109"/>
    </source>
</evidence>
<comment type="caution">
    <text evidence="10">The sequence shown here is derived from an EMBL/GenBank/DDBJ whole genome shotgun (WGS) entry which is preliminary data.</text>
</comment>
<keyword evidence="7 8" id="KW-1133">Transmembrane helix</keyword>
<dbReference type="SUPFAM" id="SSF47384">
    <property type="entry name" value="Homodimeric domain of signal transducing histidine kinase"/>
    <property type="match status" value="1"/>
</dbReference>
<feature type="domain" description="Histidine kinase" evidence="9">
    <location>
        <begin position="205"/>
        <end position="415"/>
    </location>
</feature>
<dbReference type="GO" id="GO:0016301">
    <property type="term" value="F:kinase activity"/>
    <property type="evidence" value="ECO:0007669"/>
    <property type="project" value="UniProtKB-KW"/>
</dbReference>
<keyword evidence="5 8" id="KW-0812">Transmembrane</keyword>
<dbReference type="Gene3D" id="3.30.565.10">
    <property type="entry name" value="Histidine kinase-like ATPase, C-terminal domain"/>
    <property type="match status" value="1"/>
</dbReference>
<organism evidence="10 11">
    <name type="scientific">Sphingobacterium hotanense</name>
    <dbReference type="NCBI Taxonomy" id="649196"/>
    <lineage>
        <taxon>Bacteria</taxon>
        <taxon>Pseudomonadati</taxon>
        <taxon>Bacteroidota</taxon>
        <taxon>Sphingobacteriia</taxon>
        <taxon>Sphingobacteriales</taxon>
        <taxon>Sphingobacteriaceae</taxon>
        <taxon>Sphingobacterium</taxon>
    </lineage>
</organism>
<dbReference type="EMBL" id="JACAGK010000058">
    <property type="protein sequence ID" value="MDM1049824.1"/>
    <property type="molecule type" value="Genomic_DNA"/>
</dbReference>
<dbReference type="InterPro" id="IPR003661">
    <property type="entry name" value="HisK_dim/P_dom"/>
</dbReference>
<dbReference type="Gene3D" id="1.10.287.130">
    <property type="match status" value="1"/>
</dbReference>
<feature type="transmembrane region" description="Helical" evidence="8">
    <location>
        <begin position="117"/>
        <end position="138"/>
    </location>
</feature>
<proteinExistence type="predicted"/>
<gene>
    <name evidence="10" type="ORF">HX018_16415</name>
</gene>
<evidence type="ECO:0000256" key="8">
    <source>
        <dbReference type="SAM" id="Phobius"/>
    </source>
</evidence>
<dbReference type="PROSITE" id="PS50109">
    <property type="entry name" value="HIS_KIN"/>
    <property type="match status" value="1"/>
</dbReference>
<keyword evidence="6 10" id="KW-0418">Kinase</keyword>
<dbReference type="Proteomes" id="UP001170954">
    <property type="component" value="Unassembled WGS sequence"/>
</dbReference>
<dbReference type="CDD" id="cd00082">
    <property type="entry name" value="HisKA"/>
    <property type="match status" value="1"/>
</dbReference>
<evidence type="ECO:0000256" key="3">
    <source>
        <dbReference type="ARBA" id="ARBA00022553"/>
    </source>
</evidence>
<dbReference type="SUPFAM" id="SSF55874">
    <property type="entry name" value="ATPase domain of HSP90 chaperone/DNA topoisomerase II/histidine kinase"/>
    <property type="match status" value="1"/>
</dbReference>
<dbReference type="SMART" id="SM00388">
    <property type="entry name" value="HisKA"/>
    <property type="match status" value="1"/>
</dbReference>
<dbReference type="Pfam" id="PF00512">
    <property type="entry name" value="HisKA"/>
    <property type="match status" value="1"/>
</dbReference>
<dbReference type="InterPro" id="IPR036097">
    <property type="entry name" value="HisK_dim/P_sf"/>
</dbReference>
<keyword evidence="3" id="KW-0597">Phosphoprotein</keyword>
<sequence>MENKERQNLANKSVLAAIYYLEQDEVTESEHEKTKNLLLKTISRRNIAVYDGENIRFKGDMLTDSNITTSFIQQVRNSKSANFSNKDFFYHGLYYLDNQGEFVVITREPKSAFNEQMFSLLKILVIVSLVGLILIYLFSRYLGNIAYDPVNRIVDQIKTRDRNSFYEPLKEEQSYAEIHDLIETYNRFIDRLSQNFQIQKNFIDYVSHELRTPITAILGTLEVTETKDRSSEEYKNTLRSLKQYSLDLNDALDQMMILSGAKKSFEFRPTRLDEIVWEVAEHGILYHEAKINVQVSVQNAELMEIKADAKLLELALNNLVGNAIKYSNNRPVHIELYEINNQLALSIKDEGIGILKEDIEKIRQNFYRGQNSKDYQGKGIGLSMAHIIFNIHKIEMSLEENKPYGTVVILKFPTF</sequence>
<evidence type="ECO:0000256" key="6">
    <source>
        <dbReference type="ARBA" id="ARBA00022777"/>
    </source>
</evidence>
<protein>
    <recommendedName>
        <fullName evidence="2">histidine kinase</fullName>
        <ecNumber evidence="2">2.7.13.3</ecNumber>
    </recommendedName>
</protein>
<name>A0ABT7NRE8_9SPHI</name>
<accession>A0ABT7NRE8</accession>
<dbReference type="InterPro" id="IPR036890">
    <property type="entry name" value="HATPase_C_sf"/>
</dbReference>
<dbReference type="PANTHER" id="PTHR45436:SF5">
    <property type="entry name" value="SENSOR HISTIDINE KINASE TRCS"/>
    <property type="match status" value="1"/>
</dbReference>